<feature type="non-terminal residue" evidence="2">
    <location>
        <position position="1"/>
    </location>
</feature>
<reference evidence="2 3" key="1">
    <citation type="journal article" date="2020" name="Front. Microbiol.">
        <title>Single-cell genomics of novel Actinobacteria with the Wood-Ljungdahl pathway discovered in a serpentinizing system.</title>
        <authorList>
            <person name="Merino N."/>
            <person name="Kawai M."/>
            <person name="Boyd E.S."/>
            <person name="Colman D.R."/>
            <person name="McGlynn S.E."/>
            <person name="Nealson K.H."/>
            <person name="Kurokawa K."/>
            <person name="Hongoh Y."/>
        </authorList>
    </citation>
    <scope>NUCLEOTIDE SEQUENCE [LARGE SCALE GENOMIC DNA]</scope>
    <source>
        <strain evidence="2 3">S25</strain>
    </source>
</reference>
<dbReference type="AlphaFoldDB" id="A0A6V8P2R9"/>
<keyword evidence="1" id="KW-1133">Transmembrane helix</keyword>
<feature type="transmembrane region" description="Helical" evidence="1">
    <location>
        <begin position="64"/>
        <end position="89"/>
    </location>
</feature>
<organism evidence="2 3">
    <name type="scientific">Candidatus Hakubella thermalkaliphila</name>
    <dbReference type="NCBI Taxonomy" id="2754717"/>
    <lineage>
        <taxon>Bacteria</taxon>
        <taxon>Bacillati</taxon>
        <taxon>Actinomycetota</taxon>
        <taxon>Actinomycetota incertae sedis</taxon>
        <taxon>Candidatus Hakubellales</taxon>
        <taxon>Candidatus Hakubellaceae</taxon>
        <taxon>Candidatus Hakubella</taxon>
    </lineage>
</organism>
<accession>A0A6V8P2R9</accession>
<proteinExistence type="predicted"/>
<sequence>WGVVGVGLNWPCFIYQNELGQGWAFYLQGVGLAFVLAAGFRQYWMAWAVLPWPLLIAGRFEVQMLGPFLPAWGEGLVLGAVVYLLVGLFKRP</sequence>
<keyword evidence="1" id="KW-0472">Membrane</keyword>
<dbReference type="EMBL" id="BLRX01000287">
    <property type="protein sequence ID" value="GFP25964.1"/>
    <property type="molecule type" value="Genomic_DNA"/>
</dbReference>
<feature type="transmembrane region" description="Helical" evidence="1">
    <location>
        <begin position="23"/>
        <end position="44"/>
    </location>
</feature>
<protein>
    <submittedName>
        <fullName evidence="2">Uncharacterized protein</fullName>
    </submittedName>
</protein>
<name>A0A6V8P2R9_9ACTN</name>
<evidence type="ECO:0000313" key="3">
    <source>
        <dbReference type="Proteomes" id="UP000543224"/>
    </source>
</evidence>
<keyword evidence="1" id="KW-0812">Transmembrane</keyword>
<comment type="caution">
    <text evidence="2">The sequence shown here is derived from an EMBL/GenBank/DDBJ whole genome shotgun (WGS) entry which is preliminary data.</text>
</comment>
<dbReference type="Proteomes" id="UP000543224">
    <property type="component" value="Unassembled WGS sequence"/>
</dbReference>
<evidence type="ECO:0000313" key="2">
    <source>
        <dbReference type="EMBL" id="GFP25964.1"/>
    </source>
</evidence>
<gene>
    <name evidence="2" type="ORF">HKBW3S25_01450</name>
</gene>
<evidence type="ECO:0000256" key="1">
    <source>
        <dbReference type="SAM" id="Phobius"/>
    </source>
</evidence>